<dbReference type="InterPro" id="IPR036188">
    <property type="entry name" value="FAD/NAD-bd_sf"/>
</dbReference>
<gene>
    <name evidence="4" type="ORF">ABID12_002628</name>
</gene>
<dbReference type="EC" id="1.4.99.-" evidence="4"/>
<dbReference type="InterPro" id="IPR006076">
    <property type="entry name" value="FAD-dep_OxRdtase"/>
</dbReference>
<dbReference type="GO" id="GO:0016491">
    <property type="term" value="F:oxidoreductase activity"/>
    <property type="evidence" value="ECO:0007669"/>
    <property type="project" value="UniProtKB-KW"/>
</dbReference>
<dbReference type="SUPFAM" id="SSF51905">
    <property type="entry name" value="FAD/NAD(P)-binding domain"/>
    <property type="match status" value="1"/>
</dbReference>
<protein>
    <submittedName>
        <fullName evidence="4">D-amino-acid dehydrogenase</fullName>
        <ecNumber evidence="4">1.4.99.-</ecNumber>
    </submittedName>
</protein>
<organism evidence="4 5">
    <name type="scientific">Martelella mangrovi</name>
    <dbReference type="NCBI Taxonomy" id="1397477"/>
    <lineage>
        <taxon>Bacteria</taxon>
        <taxon>Pseudomonadati</taxon>
        <taxon>Pseudomonadota</taxon>
        <taxon>Alphaproteobacteria</taxon>
        <taxon>Hyphomicrobiales</taxon>
        <taxon>Aurantimonadaceae</taxon>
        <taxon>Martelella</taxon>
    </lineage>
</organism>
<evidence type="ECO:0000313" key="4">
    <source>
        <dbReference type="EMBL" id="MET3600678.1"/>
    </source>
</evidence>
<keyword evidence="2 4" id="KW-0560">Oxidoreductase</keyword>
<sequence length="408" mass="43943">MKVIVIGAGVVGIATAWYLTAEGYEVTVVDRCAGPAGEASFGNAGGICPSFAGPWAAPGMPFKAMKWMFKAFPPLKIRPQADPAQWLWLMRFAANCTAERFAENKQRMQRIAHYSRRCLDALRAETGISFDFAEKGTLQVFTTEAEAEGGRRSARVLSGLGINHRFIEGEEIYQVEPALRRARARFLAALHLPDDATGDSHMFCHALAGLLKERGCRFVFDADVRGFDRDGDRIAAIVTPDGKLTADAYVVAAGAFAPALVRPLGIALPVYPVKGYSITCPIDNDDEAPLSSVMDEHSKIMINRLGGRLRAAGVAELAGYDRRLSDAARRGISASVEKLFPGACDYTKVQFWSGFRPMTPDGPAIVGKTGLTNLYLNTGHGSNGWTQSCGTGKIIADIVSGRAPEVAP</sequence>
<dbReference type="PANTHER" id="PTHR13847:SF280">
    <property type="entry name" value="D-AMINO ACID DEHYDROGENASE"/>
    <property type="match status" value="1"/>
</dbReference>
<dbReference type="Gene3D" id="3.50.50.60">
    <property type="entry name" value="FAD/NAD(P)-binding domain"/>
    <property type="match status" value="2"/>
</dbReference>
<dbReference type="NCBIfam" id="NF001933">
    <property type="entry name" value="PRK00711.1"/>
    <property type="match status" value="1"/>
</dbReference>
<dbReference type="PANTHER" id="PTHR13847">
    <property type="entry name" value="SARCOSINE DEHYDROGENASE-RELATED"/>
    <property type="match status" value="1"/>
</dbReference>
<name>A0ABV2IE43_9HYPH</name>
<proteinExistence type="inferred from homology"/>
<comment type="similarity">
    <text evidence="1">Belongs to the DadA oxidoreductase family.</text>
</comment>
<evidence type="ECO:0000256" key="1">
    <source>
        <dbReference type="ARBA" id="ARBA00009410"/>
    </source>
</evidence>
<reference evidence="4 5" key="1">
    <citation type="submission" date="2024-06" db="EMBL/GenBank/DDBJ databases">
        <title>Genomic Encyclopedia of Type Strains, Phase IV (KMG-IV): sequencing the most valuable type-strain genomes for metagenomic binning, comparative biology and taxonomic classification.</title>
        <authorList>
            <person name="Goeker M."/>
        </authorList>
    </citation>
    <scope>NUCLEOTIDE SEQUENCE [LARGE SCALE GENOMIC DNA]</scope>
    <source>
        <strain evidence="4 5">DSM 28102</strain>
    </source>
</reference>
<dbReference type="Pfam" id="PF01266">
    <property type="entry name" value="DAO"/>
    <property type="match status" value="1"/>
</dbReference>
<comment type="caution">
    <text evidence="4">The sequence shown here is derived from an EMBL/GenBank/DDBJ whole genome shotgun (WGS) entry which is preliminary data.</text>
</comment>
<keyword evidence="5" id="KW-1185">Reference proteome</keyword>
<dbReference type="Proteomes" id="UP001549164">
    <property type="component" value="Unassembled WGS sequence"/>
</dbReference>
<evidence type="ECO:0000313" key="5">
    <source>
        <dbReference type="Proteomes" id="UP001549164"/>
    </source>
</evidence>
<feature type="domain" description="FAD dependent oxidoreductase" evidence="3">
    <location>
        <begin position="2"/>
        <end position="397"/>
    </location>
</feature>
<dbReference type="EMBL" id="JBEPLY010000008">
    <property type="protein sequence ID" value="MET3600678.1"/>
    <property type="molecule type" value="Genomic_DNA"/>
</dbReference>
<dbReference type="SUPFAM" id="SSF54373">
    <property type="entry name" value="FAD-linked reductases, C-terminal domain"/>
    <property type="match status" value="1"/>
</dbReference>
<evidence type="ECO:0000256" key="2">
    <source>
        <dbReference type="ARBA" id="ARBA00023002"/>
    </source>
</evidence>
<dbReference type="RefSeq" id="WP_354434560.1">
    <property type="nucleotide sequence ID" value="NZ_JBEPLY010000008.1"/>
</dbReference>
<evidence type="ECO:0000259" key="3">
    <source>
        <dbReference type="Pfam" id="PF01266"/>
    </source>
</evidence>
<dbReference type="Gene3D" id="3.30.9.10">
    <property type="entry name" value="D-Amino Acid Oxidase, subunit A, domain 2"/>
    <property type="match status" value="1"/>
</dbReference>
<accession>A0ABV2IE43</accession>